<dbReference type="InterPro" id="IPR033877">
    <property type="entry name" value="Frm2/Hbn1"/>
</dbReference>
<dbReference type="InterPro" id="IPR029479">
    <property type="entry name" value="Nitroreductase"/>
</dbReference>
<dbReference type="CDD" id="cd02140">
    <property type="entry name" value="Frm2-like"/>
    <property type="match status" value="1"/>
</dbReference>
<evidence type="ECO:0000256" key="5">
    <source>
        <dbReference type="ARBA" id="ARBA00023002"/>
    </source>
</evidence>
<evidence type="ECO:0000256" key="3">
    <source>
        <dbReference type="ARBA" id="ARBA00007118"/>
    </source>
</evidence>
<sequence length="205" mass="22832">MSESSLTLADAIKNRGSLHVLSNDVQIPDARVRDIVRDAILHSPTPFNCQAGRAVVLLKDEHTKFWDLAHQVAKASVPAPMFEKAFEPRIKMFRGAYGTILFYESADALETIGAKMPILKDKIPQWSEHASGMLQYAVWLMLTAEGLGVNLQHYNPMVDAAVAKQWGIPDDWSLKAQMVFGKPAGPRITPKEYEPAEDRMKVFGV</sequence>
<dbReference type="GO" id="GO:0016491">
    <property type="term" value="F:oxidoreductase activity"/>
    <property type="evidence" value="ECO:0007669"/>
    <property type="project" value="UniProtKB-KW"/>
</dbReference>
<evidence type="ECO:0000256" key="4">
    <source>
        <dbReference type="ARBA" id="ARBA00022490"/>
    </source>
</evidence>
<feature type="domain" description="Nitroreductase" evidence="7">
    <location>
        <begin position="12"/>
        <end position="182"/>
    </location>
</feature>
<reference evidence="8 9" key="1">
    <citation type="journal article" date="2014" name="Genome Biol. Evol.">
        <title>Comparative genomics and transcriptomics analyses reveal divergent lifestyle features of nematode endoparasitic fungus Hirsutella minnesotensis.</title>
        <authorList>
            <person name="Lai Y."/>
            <person name="Liu K."/>
            <person name="Zhang X."/>
            <person name="Zhang X."/>
            <person name="Li K."/>
            <person name="Wang N."/>
            <person name="Shu C."/>
            <person name="Wu Y."/>
            <person name="Wang C."/>
            <person name="Bushley K.E."/>
            <person name="Xiang M."/>
            <person name="Liu X."/>
        </authorList>
    </citation>
    <scope>NUCLEOTIDE SEQUENCE [LARGE SCALE GENOMIC DNA]</scope>
    <source>
        <strain evidence="8 9">3608</strain>
    </source>
</reference>
<evidence type="ECO:0000259" key="7">
    <source>
        <dbReference type="Pfam" id="PF00881"/>
    </source>
</evidence>
<dbReference type="Proteomes" id="UP000054481">
    <property type="component" value="Unassembled WGS sequence"/>
</dbReference>
<evidence type="ECO:0000256" key="1">
    <source>
        <dbReference type="ARBA" id="ARBA00004123"/>
    </source>
</evidence>
<name>A0A0F7ZZ79_9HYPO</name>
<evidence type="ECO:0000313" key="9">
    <source>
        <dbReference type="Proteomes" id="UP000054481"/>
    </source>
</evidence>
<accession>A0A0F7ZZ79</accession>
<dbReference type="FunFam" id="3.40.109.10:FF:000001">
    <property type="entry name" value="Nitroreductase family"/>
    <property type="match status" value="1"/>
</dbReference>
<dbReference type="InterPro" id="IPR000415">
    <property type="entry name" value="Nitroreductase-like"/>
</dbReference>
<proteinExistence type="inferred from homology"/>
<dbReference type="Gene3D" id="3.40.109.10">
    <property type="entry name" value="NADH Oxidase"/>
    <property type="match status" value="1"/>
</dbReference>
<dbReference type="PANTHER" id="PTHR43035:SF1">
    <property type="entry name" value="FATTY ACID REPRESSION MUTANT PROTEIN 2-RELATED"/>
    <property type="match status" value="1"/>
</dbReference>
<dbReference type="GO" id="GO:0005634">
    <property type="term" value="C:nucleus"/>
    <property type="evidence" value="ECO:0007669"/>
    <property type="project" value="UniProtKB-SubCell"/>
</dbReference>
<dbReference type="GO" id="GO:0034599">
    <property type="term" value="P:cellular response to oxidative stress"/>
    <property type="evidence" value="ECO:0007669"/>
    <property type="project" value="InterPro"/>
</dbReference>
<comment type="subcellular location">
    <subcellularLocation>
        <location evidence="2">Cytoplasm</location>
    </subcellularLocation>
    <subcellularLocation>
        <location evidence="1">Nucleus</location>
    </subcellularLocation>
</comment>
<keyword evidence="4" id="KW-0963">Cytoplasm</keyword>
<dbReference type="PANTHER" id="PTHR43035">
    <property type="entry name" value="FATTY ACID REPRESSION MUTANT PROTEIN 2-RELATED"/>
    <property type="match status" value="1"/>
</dbReference>
<dbReference type="Pfam" id="PF00881">
    <property type="entry name" value="Nitroreductase"/>
    <property type="match status" value="1"/>
</dbReference>
<evidence type="ECO:0000256" key="6">
    <source>
        <dbReference type="ARBA" id="ARBA00023242"/>
    </source>
</evidence>
<organism evidence="8 9">
    <name type="scientific">Hirsutella minnesotensis 3608</name>
    <dbReference type="NCBI Taxonomy" id="1043627"/>
    <lineage>
        <taxon>Eukaryota</taxon>
        <taxon>Fungi</taxon>
        <taxon>Dikarya</taxon>
        <taxon>Ascomycota</taxon>
        <taxon>Pezizomycotina</taxon>
        <taxon>Sordariomycetes</taxon>
        <taxon>Hypocreomycetidae</taxon>
        <taxon>Hypocreales</taxon>
        <taxon>Ophiocordycipitaceae</taxon>
        <taxon>Hirsutella</taxon>
    </lineage>
</organism>
<dbReference type="AlphaFoldDB" id="A0A0F7ZZ79"/>
<evidence type="ECO:0000313" key="8">
    <source>
        <dbReference type="EMBL" id="KJZ73752.1"/>
    </source>
</evidence>
<keyword evidence="5" id="KW-0560">Oxidoreductase</keyword>
<keyword evidence="9" id="KW-1185">Reference proteome</keyword>
<comment type="similarity">
    <text evidence="3">Belongs to the nitroreductase family.</text>
</comment>
<dbReference type="OrthoDB" id="2138173at2759"/>
<dbReference type="EMBL" id="KQ030532">
    <property type="protein sequence ID" value="KJZ73752.1"/>
    <property type="molecule type" value="Genomic_DNA"/>
</dbReference>
<keyword evidence="6" id="KW-0539">Nucleus</keyword>
<protein>
    <recommendedName>
        <fullName evidence="7">Nitroreductase domain-containing protein</fullName>
    </recommendedName>
</protein>
<dbReference type="GO" id="GO:0005737">
    <property type="term" value="C:cytoplasm"/>
    <property type="evidence" value="ECO:0007669"/>
    <property type="project" value="UniProtKB-SubCell"/>
</dbReference>
<evidence type="ECO:0000256" key="2">
    <source>
        <dbReference type="ARBA" id="ARBA00004496"/>
    </source>
</evidence>
<gene>
    <name evidence="8" type="ORF">HIM_06870</name>
</gene>
<dbReference type="SUPFAM" id="SSF55469">
    <property type="entry name" value="FMN-dependent nitroreductase-like"/>
    <property type="match status" value="1"/>
</dbReference>